<comment type="caution">
    <text evidence="1">The sequence shown here is derived from an EMBL/GenBank/DDBJ whole genome shotgun (WGS) entry which is preliminary data.</text>
</comment>
<evidence type="ECO:0000313" key="2">
    <source>
        <dbReference type="Proteomes" id="UP000256780"/>
    </source>
</evidence>
<dbReference type="Proteomes" id="UP000256780">
    <property type="component" value="Chromosome CBM2587_b"/>
</dbReference>
<proteinExistence type="predicted"/>
<name>A0A976A5S2_9BURK</name>
<evidence type="ECO:0000313" key="1">
    <source>
        <dbReference type="EMBL" id="SOY62523.1"/>
    </source>
</evidence>
<reference evidence="1 2" key="1">
    <citation type="submission" date="2018-01" db="EMBL/GenBank/DDBJ databases">
        <authorList>
            <person name="Clerissi C."/>
        </authorList>
    </citation>
    <scope>NUCLEOTIDE SEQUENCE [LARGE SCALE GENOMIC DNA]</scope>
    <source>
        <strain evidence="1">Cupriavidus sp. LMG 19464</strain>
    </source>
</reference>
<protein>
    <submittedName>
        <fullName evidence="1">Uncharacterized protein</fullName>
    </submittedName>
</protein>
<organism evidence="1 2">
    <name type="scientific">Cupriavidus taiwanensis</name>
    <dbReference type="NCBI Taxonomy" id="164546"/>
    <lineage>
        <taxon>Bacteria</taxon>
        <taxon>Pseudomonadati</taxon>
        <taxon>Pseudomonadota</taxon>
        <taxon>Betaproteobacteria</taxon>
        <taxon>Burkholderiales</taxon>
        <taxon>Burkholderiaceae</taxon>
        <taxon>Cupriavidus</taxon>
    </lineage>
</organism>
<accession>A0A976A5S2</accession>
<dbReference type="AlphaFoldDB" id="A0A976A5S2"/>
<gene>
    <name evidence="1" type="ORF">CBM2587_B50074</name>
</gene>
<sequence>MNDPNQGVGSLLLASTRGRLRLRCAPVLSRRVGSGMERVAALAWRWQAAAAGGCFAGKAPLR</sequence>
<dbReference type="EMBL" id="OFSQ01000034">
    <property type="protein sequence ID" value="SOY62523.1"/>
    <property type="molecule type" value="Genomic_DNA"/>
</dbReference>